<name>A0A0D7KBV5_9BURK</name>
<comment type="similarity">
    <text evidence="1">Belongs to the LysR transcriptional regulatory family.</text>
</comment>
<dbReference type="EMBL" id="JXYQ01000012">
    <property type="protein sequence ID" value="KJA11494.1"/>
    <property type="molecule type" value="Genomic_DNA"/>
</dbReference>
<keyword evidence="4" id="KW-0804">Transcription</keyword>
<protein>
    <submittedName>
        <fullName evidence="6">D-alanyl-D-alanine endopeptidase</fullName>
    </submittedName>
</protein>
<dbReference type="GO" id="GO:0003700">
    <property type="term" value="F:DNA-binding transcription factor activity"/>
    <property type="evidence" value="ECO:0007669"/>
    <property type="project" value="InterPro"/>
</dbReference>
<evidence type="ECO:0000256" key="2">
    <source>
        <dbReference type="ARBA" id="ARBA00023015"/>
    </source>
</evidence>
<keyword evidence="2" id="KW-0805">Transcription regulation</keyword>
<dbReference type="InterPro" id="IPR036390">
    <property type="entry name" value="WH_DNA-bd_sf"/>
</dbReference>
<evidence type="ECO:0000313" key="6">
    <source>
        <dbReference type="EMBL" id="KJA11494.1"/>
    </source>
</evidence>
<keyword evidence="7" id="KW-1185">Reference proteome</keyword>
<evidence type="ECO:0000259" key="5">
    <source>
        <dbReference type="PROSITE" id="PS50931"/>
    </source>
</evidence>
<dbReference type="FunFam" id="1.10.10.10:FF:000001">
    <property type="entry name" value="LysR family transcriptional regulator"/>
    <property type="match status" value="1"/>
</dbReference>
<dbReference type="GO" id="GO:0003677">
    <property type="term" value="F:DNA binding"/>
    <property type="evidence" value="ECO:0007669"/>
    <property type="project" value="UniProtKB-KW"/>
</dbReference>
<reference evidence="6 7" key="1">
    <citation type="submission" date="2014-12" db="EMBL/GenBank/DDBJ databases">
        <title>Isolation of bacteria from lake water.</title>
        <authorList>
            <person name="Sheng K.-Y."/>
            <person name="Chin P.-S."/>
            <person name="Chan K.-G."/>
            <person name="Tan G.S."/>
        </authorList>
    </citation>
    <scope>NUCLEOTIDE SEQUENCE [LARGE SCALE GENOMIC DNA]</scope>
    <source>
        <strain evidence="6 7">KY4</strain>
    </source>
</reference>
<dbReference type="InterPro" id="IPR036388">
    <property type="entry name" value="WH-like_DNA-bd_sf"/>
</dbReference>
<proteinExistence type="inferred from homology"/>
<dbReference type="SUPFAM" id="SSF46785">
    <property type="entry name" value="Winged helix' DNA-binding domain"/>
    <property type="match status" value="1"/>
</dbReference>
<comment type="caution">
    <text evidence="6">The sequence shown here is derived from an EMBL/GenBank/DDBJ whole genome shotgun (WGS) entry which is preliminary data.</text>
</comment>
<dbReference type="InterPro" id="IPR000847">
    <property type="entry name" value="LysR_HTH_N"/>
</dbReference>
<dbReference type="Pfam" id="PF00126">
    <property type="entry name" value="HTH_1"/>
    <property type="match status" value="1"/>
</dbReference>
<sequence length="296" mass="32862">MELRHLRCFIVLAEELHFTRAAERLHIEQPPLSRAIKELEDELGAVLFDRDRRGTRLTAAGAVFLQDTRRLFTVLEQARENVKAVAAGLRGSLRIAVSDGALDPRLSAFLARCRAEEPEIEIRMSEVPLAEQLRGLRSGDFCIGFAHTADVGDGIVAEPIWQDPLVVALPARHALLVHKEVPLHELRGHPLVLCDPQVCEGYCRELARLLQTQEHKLNVVEEVSSLDMMLTLVGAGYGVGFMTATKIPVSQRPDVVIRPLALDTAVITTYLLRLESSNSSASLVRFIDRLRDPSSD</sequence>
<dbReference type="GO" id="GO:0032993">
    <property type="term" value="C:protein-DNA complex"/>
    <property type="evidence" value="ECO:0007669"/>
    <property type="project" value="TreeGrafter"/>
</dbReference>
<dbReference type="STRING" id="80878.RP29_05000"/>
<dbReference type="SUPFAM" id="SSF53850">
    <property type="entry name" value="Periplasmic binding protein-like II"/>
    <property type="match status" value="1"/>
</dbReference>
<dbReference type="PROSITE" id="PS50931">
    <property type="entry name" value="HTH_LYSR"/>
    <property type="match status" value="1"/>
</dbReference>
<dbReference type="PANTHER" id="PTHR30346:SF0">
    <property type="entry name" value="HCA OPERON TRANSCRIPTIONAL ACTIVATOR HCAR"/>
    <property type="match status" value="1"/>
</dbReference>
<dbReference type="InterPro" id="IPR005119">
    <property type="entry name" value="LysR_subst-bd"/>
</dbReference>
<dbReference type="Gene3D" id="3.40.190.10">
    <property type="entry name" value="Periplasmic binding protein-like II"/>
    <property type="match status" value="2"/>
</dbReference>
<dbReference type="Pfam" id="PF03466">
    <property type="entry name" value="LysR_substrate"/>
    <property type="match status" value="1"/>
</dbReference>
<dbReference type="PATRIC" id="fig|80878.5.peg.284"/>
<accession>A0A0D7KBV5</accession>
<dbReference type="GeneID" id="84660749"/>
<evidence type="ECO:0000256" key="1">
    <source>
        <dbReference type="ARBA" id="ARBA00009437"/>
    </source>
</evidence>
<dbReference type="Gene3D" id="1.10.10.10">
    <property type="entry name" value="Winged helix-like DNA-binding domain superfamily/Winged helix DNA-binding domain"/>
    <property type="match status" value="1"/>
</dbReference>
<dbReference type="Proteomes" id="UP000032566">
    <property type="component" value="Unassembled WGS sequence"/>
</dbReference>
<evidence type="ECO:0000256" key="3">
    <source>
        <dbReference type="ARBA" id="ARBA00023125"/>
    </source>
</evidence>
<dbReference type="RefSeq" id="WP_003050005.1">
    <property type="nucleotide sequence ID" value="NZ_JXYQ01000012.1"/>
</dbReference>
<dbReference type="CDD" id="cd08414">
    <property type="entry name" value="PBP2_LTTR_aromatics_like"/>
    <property type="match status" value="1"/>
</dbReference>
<dbReference type="PRINTS" id="PR00039">
    <property type="entry name" value="HTHLYSR"/>
</dbReference>
<keyword evidence="3" id="KW-0238">DNA-binding</keyword>
<gene>
    <name evidence="6" type="ORF">RP29_05000</name>
</gene>
<dbReference type="AlphaFoldDB" id="A0A0D7KBV5"/>
<organism evidence="6 7">
    <name type="scientific">Acidovorax temperans</name>
    <dbReference type="NCBI Taxonomy" id="80878"/>
    <lineage>
        <taxon>Bacteria</taxon>
        <taxon>Pseudomonadati</taxon>
        <taxon>Pseudomonadota</taxon>
        <taxon>Betaproteobacteria</taxon>
        <taxon>Burkholderiales</taxon>
        <taxon>Comamonadaceae</taxon>
        <taxon>Acidovorax</taxon>
    </lineage>
</organism>
<dbReference type="OrthoDB" id="646694at2"/>
<evidence type="ECO:0000256" key="4">
    <source>
        <dbReference type="ARBA" id="ARBA00023163"/>
    </source>
</evidence>
<evidence type="ECO:0000313" key="7">
    <source>
        <dbReference type="Proteomes" id="UP000032566"/>
    </source>
</evidence>
<dbReference type="PANTHER" id="PTHR30346">
    <property type="entry name" value="TRANSCRIPTIONAL DUAL REGULATOR HCAR-RELATED"/>
    <property type="match status" value="1"/>
</dbReference>
<feature type="domain" description="HTH lysR-type" evidence="5">
    <location>
        <begin position="1"/>
        <end position="58"/>
    </location>
</feature>